<dbReference type="Proteomes" id="UP000031036">
    <property type="component" value="Unassembled WGS sequence"/>
</dbReference>
<organism evidence="1 2">
    <name type="scientific">Toxocara canis</name>
    <name type="common">Canine roundworm</name>
    <dbReference type="NCBI Taxonomy" id="6265"/>
    <lineage>
        <taxon>Eukaryota</taxon>
        <taxon>Metazoa</taxon>
        <taxon>Ecdysozoa</taxon>
        <taxon>Nematoda</taxon>
        <taxon>Chromadorea</taxon>
        <taxon>Rhabditida</taxon>
        <taxon>Spirurina</taxon>
        <taxon>Ascaridomorpha</taxon>
        <taxon>Ascaridoidea</taxon>
        <taxon>Toxocaridae</taxon>
        <taxon>Toxocara</taxon>
    </lineage>
</organism>
<proteinExistence type="predicted"/>
<reference evidence="1 2" key="1">
    <citation type="submission" date="2014-11" db="EMBL/GenBank/DDBJ databases">
        <title>Genetic blueprint of the zoonotic pathogen Toxocara canis.</title>
        <authorList>
            <person name="Zhu X.-Q."/>
            <person name="Korhonen P.K."/>
            <person name="Cai H."/>
            <person name="Young N.D."/>
            <person name="Nejsum P."/>
            <person name="von Samson-Himmelstjerna G."/>
            <person name="Boag P.R."/>
            <person name="Tan P."/>
            <person name="Li Q."/>
            <person name="Min J."/>
            <person name="Yang Y."/>
            <person name="Wang X."/>
            <person name="Fang X."/>
            <person name="Hall R.S."/>
            <person name="Hofmann A."/>
            <person name="Sternberg P.W."/>
            <person name="Jex A.R."/>
            <person name="Gasser R.B."/>
        </authorList>
    </citation>
    <scope>NUCLEOTIDE SEQUENCE [LARGE SCALE GENOMIC DNA]</scope>
    <source>
        <strain evidence="1">PN_DK_2014</strain>
    </source>
</reference>
<sequence length="91" mass="10661">VKHSREALEGDDEFLLKERQGLTENFSTRKRFCMKQSMKSPPRKIVINRREEYRIRGNSDEDWSSSDDETIMKQIEVCISGYDRLSGALFA</sequence>
<dbReference type="AlphaFoldDB" id="A0A0B2UPZ7"/>
<keyword evidence="2" id="KW-1185">Reference proteome</keyword>
<accession>A0A0B2UPZ7</accession>
<protein>
    <submittedName>
        <fullName evidence="1">Uncharacterized protein</fullName>
    </submittedName>
</protein>
<feature type="non-terminal residue" evidence="1">
    <location>
        <position position="1"/>
    </location>
</feature>
<dbReference type="EMBL" id="JPKZ01022549">
    <property type="protein sequence ID" value="KHN71279.1"/>
    <property type="molecule type" value="Genomic_DNA"/>
</dbReference>
<gene>
    <name evidence="1" type="ORF">Tcan_02391</name>
</gene>
<comment type="caution">
    <text evidence="1">The sequence shown here is derived from an EMBL/GenBank/DDBJ whole genome shotgun (WGS) entry which is preliminary data.</text>
</comment>
<evidence type="ECO:0000313" key="2">
    <source>
        <dbReference type="Proteomes" id="UP000031036"/>
    </source>
</evidence>
<evidence type="ECO:0000313" key="1">
    <source>
        <dbReference type="EMBL" id="KHN71279.1"/>
    </source>
</evidence>
<name>A0A0B2UPZ7_TOXCA</name>